<dbReference type="InterPro" id="IPR013604">
    <property type="entry name" value="7TM_chemorcpt"/>
</dbReference>
<feature type="transmembrane region" description="Helical" evidence="6">
    <location>
        <begin position="79"/>
        <end position="100"/>
    </location>
</feature>
<evidence type="ECO:0000256" key="5">
    <source>
        <dbReference type="ARBA" id="ARBA00023136"/>
    </source>
</evidence>
<reference evidence="8" key="1">
    <citation type="submission" date="2018-01" db="EMBL/GenBank/DDBJ databases">
        <authorList>
            <person name="Alioto T."/>
            <person name="Alioto T."/>
        </authorList>
    </citation>
    <scope>NUCLEOTIDE SEQUENCE [LARGE SCALE GENOMIC DNA]</scope>
</reference>
<evidence type="ECO:0000256" key="2">
    <source>
        <dbReference type="ARBA" id="ARBA00022475"/>
    </source>
</evidence>
<dbReference type="Proteomes" id="UP000268350">
    <property type="component" value="Unassembled WGS sequence"/>
</dbReference>
<comment type="subcellular location">
    <subcellularLocation>
        <location evidence="1 6">Cell membrane</location>
        <topology evidence="1 6">Multi-pass membrane protein</topology>
    </subcellularLocation>
</comment>
<evidence type="ECO:0000313" key="8">
    <source>
        <dbReference type="Proteomes" id="UP000268350"/>
    </source>
</evidence>
<dbReference type="GO" id="GO:0007165">
    <property type="term" value="P:signal transduction"/>
    <property type="evidence" value="ECO:0007669"/>
    <property type="project" value="UniProtKB-KW"/>
</dbReference>
<accession>A0A3B0JMN0</accession>
<comment type="caution">
    <text evidence="6">Lacks conserved residue(s) required for the propagation of feature annotation.</text>
</comment>
<dbReference type="GO" id="GO:0050909">
    <property type="term" value="P:sensory perception of taste"/>
    <property type="evidence" value="ECO:0007669"/>
    <property type="project" value="InterPro"/>
</dbReference>
<dbReference type="AlphaFoldDB" id="A0A3B0JMN0"/>
<evidence type="ECO:0000256" key="6">
    <source>
        <dbReference type="RuleBase" id="RU363108"/>
    </source>
</evidence>
<protein>
    <recommendedName>
        <fullName evidence="6">Gustatory receptor</fullName>
    </recommendedName>
</protein>
<keyword evidence="8" id="KW-1185">Reference proteome</keyword>
<dbReference type="OrthoDB" id="7856336at2759"/>
<sequence>MVEWASLVLKSIYYYGHLIGVSNFDFDWKTGRAYTSKMSTFYAIFVGLMFPTLLVFHWYGRTQFKVIFGNVNMLHEYVMVLMSGLRISAGLITLLSQWLMRRQVMQLSRSLFRLYLERPEVKRMCRRGILTKFCIAIATDCIQVWISLDALDSNVDLSMLFGQFLVYSMTSILNLAVTQHSFVMLFIRARYLLLNRELREVIDEAHGLSHRPPRRGVFICRCCSLADRVEAIASLQGKLQSMVQHIRDLYAIQGLLVFSGYYLSTVGTGYLGYTIVKLGLKDLGMSYRRLALIVCWCFFYYLDAFLNLFVTFYVLDEHQKTIVLMEKRTLFAAGLDVRLEEAFESLQLQLIRNPLKLTVMKVFPISRSSTTAMFGSILSNCLFLIQYDMEYF</sequence>
<keyword evidence="6 7" id="KW-0675">Receptor</keyword>
<evidence type="ECO:0000313" key="7">
    <source>
        <dbReference type="EMBL" id="SPP82113.1"/>
    </source>
</evidence>
<feature type="transmembrane region" description="Helical" evidence="6">
    <location>
        <begin position="290"/>
        <end position="315"/>
    </location>
</feature>
<comment type="similarity">
    <text evidence="6">Belongs to the insect chemoreceptor superfamily. Gustatory receptor (GR) family.</text>
</comment>
<keyword evidence="3 6" id="KW-0812">Transmembrane</keyword>
<feature type="transmembrane region" description="Helical" evidence="6">
    <location>
        <begin position="160"/>
        <end position="187"/>
    </location>
</feature>
<evidence type="ECO:0000256" key="1">
    <source>
        <dbReference type="ARBA" id="ARBA00004651"/>
    </source>
</evidence>
<dbReference type="OMA" id="NMLHEYV"/>
<evidence type="ECO:0000256" key="4">
    <source>
        <dbReference type="ARBA" id="ARBA00022989"/>
    </source>
</evidence>
<dbReference type="EMBL" id="OUUW01000006">
    <property type="protein sequence ID" value="SPP82113.1"/>
    <property type="molecule type" value="Genomic_DNA"/>
</dbReference>
<organism evidence="7 8">
    <name type="scientific">Drosophila guanche</name>
    <name type="common">Fruit fly</name>
    <dbReference type="NCBI Taxonomy" id="7266"/>
    <lineage>
        <taxon>Eukaryota</taxon>
        <taxon>Metazoa</taxon>
        <taxon>Ecdysozoa</taxon>
        <taxon>Arthropoda</taxon>
        <taxon>Hexapoda</taxon>
        <taxon>Insecta</taxon>
        <taxon>Pterygota</taxon>
        <taxon>Neoptera</taxon>
        <taxon>Endopterygota</taxon>
        <taxon>Diptera</taxon>
        <taxon>Brachycera</taxon>
        <taxon>Muscomorpha</taxon>
        <taxon>Ephydroidea</taxon>
        <taxon>Drosophilidae</taxon>
        <taxon>Drosophila</taxon>
        <taxon>Sophophora</taxon>
    </lineage>
</organism>
<dbReference type="Pfam" id="PF08395">
    <property type="entry name" value="7tm_7"/>
    <property type="match status" value="1"/>
</dbReference>
<keyword evidence="5 6" id="KW-0472">Membrane</keyword>
<evidence type="ECO:0000256" key="3">
    <source>
        <dbReference type="ARBA" id="ARBA00022692"/>
    </source>
</evidence>
<keyword evidence="2 6" id="KW-1003">Cell membrane</keyword>
<feature type="transmembrane region" description="Helical" evidence="6">
    <location>
        <begin position="129"/>
        <end position="148"/>
    </location>
</feature>
<dbReference type="GO" id="GO:0005886">
    <property type="term" value="C:plasma membrane"/>
    <property type="evidence" value="ECO:0007669"/>
    <property type="project" value="UniProtKB-SubCell"/>
</dbReference>
<proteinExistence type="inferred from homology"/>
<gene>
    <name evidence="7" type="ORF">DGUA_6G013927</name>
</gene>
<feature type="transmembrane region" description="Helical" evidence="6">
    <location>
        <begin position="249"/>
        <end position="270"/>
    </location>
</feature>
<keyword evidence="6" id="KW-0807">Transducer</keyword>
<comment type="function">
    <text evidence="6">Gustatory receptor which mediates acceptance or avoidance behavior, depending on its substrates.</text>
</comment>
<name>A0A3B0JMN0_DROGU</name>
<keyword evidence="4 6" id="KW-1133">Transmembrane helix</keyword>
<feature type="transmembrane region" description="Helical" evidence="6">
    <location>
        <begin position="40"/>
        <end position="59"/>
    </location>
</feature>